<dbReference type="InterPro" id="IPR011041">
    <property type="entry name" value="Quinoprot_gluc/sorb_DH_b-prop"/>
</dbReference>
<evidence type="ECO:0000313" key="2">
    <source>
        <dbReference type="EMBL" id="MCA9383037.1"/>
    </source>
</evidence>
<dbReference type="SUPFAM" id="SSF50952">
    <property type="entry name" value="Soluble quinoprotein glucose dehydrogenase"/>
    <property type="match status" value="1"/>
</dbReference>
<dbReference type="InterPro" id="IPR011042">
    <property type="entry name" value="6-blade_b-propeller_TolB-like"/>
</dbReference>
<comment type="caution">
    <text evidence="2">The sequence shown here is derived from an EMBL/GenBank/DDBJ whole genome shotgun (WGS) entry which is preliminary data.</text>
</comment>
<feature type="domain" description="Pyrroloquinoline quinone-dependent pyranose dehydrogenase beta-propeller" evidence="1">
    <location>
        <begin position="3"/>
        <end position="324"/>
    </location>
</feature>
<dbReference type="EMBL" id="JAGQLK010000021">
    <property type="protein sequence ID" value="MCA9383037.1"/>
    <property type="molecule type" value="Genomic_DNA"/>
</dbReference>
<dbReference type="AlphaFoldDB" id="A0A955RIR6"/>
<dbReference type="PANTHER" id="PTHR19328:SF53">
    <property type="entry name" value="MEMBRANE PROTEIN"/>
    <property type="match status" value="1"/>
</dbReference>
<accession>A0A955RIR6</accession>
<feature type="non-terminal residue" evidence="2">
    <location>
        <position position="1"/>
    </location>
</feature>
<evidence type="ECO:0000259" key="1">
    <source>
        <dbReference type="Pfam" id="PF22807"/>
    </source>
</evidence>
<gene>
    <name evidence="2" type="ORF">KC909_01605</name>
</gene>
<dbReference type="Proteomes" id="UP000783287">
    <property type="component" value="Unassembled WGS sequence"/>
</dbReference>
<evidence type="ECO:0000313" key="3">
    <source>
        <dbReference type="Proteomes" id="UP000783287"/>
    </source>
</evidence>
<protein>
    <submittedName>
        <fullName evidence="2">PQQ-dependent sugar dehydrogenase</fullName>
    </submittedName>
</protein>
<reference evidence="2" key="2">
    <citation type="journal article" date="2021" name="Microbiome">
        <title>Successional dynamics and alternative stable states in a saline activated sludge microbial community over 9 years.</title>
        <authorList>
            <person name="Wang Y."/>
            <person name="Ye J."/>
            <person name="Ju F."/>
            <person name="Liu L."/>
            <person name="Boyd J.A."/>
            <person name="Deng Y."/>
            <person name="Parks D.H."/>
            <person name="Jiang X."/>
            <person name="Yin X."/>
            <person name="Woodcroft B.J."/>
            <person name="Tyson G.W."/>
            <person name="Hugenholtz P."/>
            <person name="Polz M.F."/>
            <person name="Zhang T."/>
        </authorList>
    </citation>
    <scope>NUCLEOTIDE SEQUENCE</scope>
    <source>
        <strain evidence="2">HKST-UBA14</strain>
    </source>
</reference>
<dbReference type="Gene3D" id="2.120.10.30">
    <property type="entry name" value="TolB, C-terminal domain"/>
    <property type="match status" value="1"/>
</dbReference>
<dbReference type="InterPro" id="IPR054539">
    <property type="entry name" value="Beta-prop_PDH"/>
</dbReference>
<name>A0A955RIR6_9BACT</name>
<dbReference type="Pfam" id="PF22807">
    <property type="entry name" value="TrAA12"/>
    <property type="match status" value="1"/>
</dbReference>
<reference evidence="2" key="1">
    <citation type="submission" date="2020-04" db="EMBL/GenBank/DDBJ databases">
        <authorList>
            <person name="Zhang T."/>
        </authorList>
    </citation>
    <scope>NUCLEOTIDE SEQUENCE</scope>
    <source>
        <strain evidence="2">HKST-UBA14</strain>
    </source>
</reference>
<sequence length="327" mass="36620">FTYGLVKPRGIAFDDSNNLWIVDQSANSLYVVIDNDKDGFAEENLLVDSSLDSPHGLEYYLGDLYVGEKSQISVYRDITSEGTYSSKEIIVPDLPFDGHTSKTVRIGPDERLYVASGSSCNVCEESDPRRAAISVYNLDGSNHSIYASGLRNTVDFAFYGGKIWGVNNGRDQIGDDVPPEEVNIIEEGEHYGWPYCYGQGITNPEYPEKEDFCRNEAIGSTYDMQAHSAPLGMDFFPTNTSFPDSLNENMFIGFHGSWNRTVPTGYKIVRLNIFDRNAETINFITGWLDPESGEAWGRPVDVKFDHNGDMYISDDKAGVVYRVTYID</sequence>
<proteinExistence type="predicted"/>
<dbReference type="PANTHER" id="PTHR19328">
    <property type="entry name" value="HEDGEHOG-INTERACTING PROTEIN"/>
    <property type="match status" value="1"/>
</dbReference>
<organism evidence="2 3">
    <name type="scientific">Candidatus Dojkabacteria bacterium</name>
    <dbReference type="NCBI Taxonomy" id="2099670"/>
    <lineage>
        <taxon>Bacteria</taxon>
        <taxon>Candidatus Dojkabacteria</taxon>
    </lineage>
</organism>